<dbReference type="GO" id="GO:0018845">
    <property type="term" value="F:2-hydroxychromene-2-carboxylate isomerase activity"/>
    <property type="evidence" value="ECO:0007669"/>
    <property type="project" value="UniProtKB-UniRule"/>
</dbReference>
<dbReference type="InterPro" id="IPR051924">
    <property type="entry name" value="GST_Kappa/NadH"/>
</dbReference>
<evidence type="ECO:0000313" key="4">
    <source>
        <dbReference type="EMBL" id="PZA17676.1"/>
    </source>
</evidence>
<feature type="domain" description="DSBA-like thioredoxin" evidence="3">
    <location>
        <begin position="8"/>
        <end position="192"/>
    </location>
</feature>
<accession>A0A323V2E0</accession>
<dbReference type="PANTHER" id="PTHR42943">
    <property type="entry name" value="GLUTATHIONE S-TRANSFERASE KAPPA"/>
    <property type="match status" value="1"/>
</dbReference>
<gene>
    <name evidence="4" type="ORF">DNK49_03875</name>
</gene>
<dbReference type="SUPFAM" id="SSF52833">
    <property type="entry name" value="Thioredoxin-like"/>
    <property type="match status" value="1"/>
</dbReference>
<name>A0A323V2E0_9RHOO</name>
<dbReference type="CDD" id="cd03022">
    <property type="entry name" value="DsbA_HCCA_Iso"/>
    <property type="match status" value="1"/>
</dbReference>
<dbReference type="PANTHER" id="PTHR42943:SF2">
    <property type="entry name" value="GLUTATHIONE S-TRANSFERASE KAPPA 1"/>
    <property type="match status" value="1"/>
</dbReference>
<evidence type="ECO:0000256" key="2">
    <source>
        <dbReference type="PIRSR" id="PIRSR006386-1"/>
    </source>
</evidence>
<feature type="active site" description="Nucleophile" evidence="2">
    <location>
        <position position="16"/>
    </location>
</feature>
<dbReference type="InterPro" id="IPR044087">
    <property type="entry name" value="NahD-like"/>
</dbReference>
<dbReference type="Pfam" id="PF01323">
    <property type="entry name" value="DSBA"/>
    <property type="match status" value="1"/>
</dbReference>
<dbReference type="OrthoDB" id="8560325at2"/>
<dbReference type="GO" id="GO:0004364">
    <property type="term" value="F:glutathione transferase activity"/>
    <property type="evidence" value="ECO:0007669"/>
    <property type="project" value="TreeGrafter"/>
</dbReference>
<dbReference type="InterPro" id="IPR014440">
    <property type="entry name" value="HCCAis_GSTk"/>
</dbReference>
<reference evidence="4 5" key="1">
    <citation type="submission" date="2018-06" db="EMBL/GenBank/DDBJ databases">
        <title>Azoarcus communis strain SWub3 genome.</title>
        <authorList>
            <person name="Zorraquino Salvo V."/>
            <person name="Toubiana D."/>
            <person name="Blumwald E."/>
        </authorList>
    </citation>
    <scope>NUCLEOTIDE SEQUENCE [LARGE SCALE GENOMIC DNA]</scope>
    <source>
        <strain evidence="4 5">SWub3</strain>
    </source>
</reference>
<dbReference type="PIRSF" id="PIRSF006386">
    <property type="entry name" value="HCCAis_GSTk"/>
    <property type="match status" value="1"/>
</dbReference>
<proteinExistence type="inferred from homology"/>
<dbReference type="Gene3D" id="3.40.30.10">
    <property type="entry name" value="Glutaredoxin"/>
    <property type="match status" value="1"/>
</dbReference>
<dbReference type="EC" id="5.99.1.4" evidence="1"/>
<dbReference type="InterPro" id="IPR001853">
    <property type="entry name" value="DSBA-like_thioredoxin_dom"/>
</dbReference>
<dbReference type="EMBL" id="QKOE01000002">
    <property type="protein sequence ID" value="PZA17676.1"/>
    <property type="molecule type" value="Genomic_DNA"/>
</dbReference>
<protein>
    <recommendedName>
        <fullName evidence="1">2-hydroxychromene-2-carboxylate isomerase</fullName>
        <ecNumber evidence="1">5.99.1.4</ecNumber>
    </recommendedName>
</protein>
<evidence type="ECO:0000313" key="5">
    <source>
        <dbReference type="Proteomes" id="UP000248259"/>
    </source>
</evidence>
<comment type="catalytic activity">
    <reaction evidence="1">
        <text>2-hydroxychromene-2-carboxylate = (3E)-4-(2-hydroxyphenyl)-2-oxobut-3-enoate</text>
        <dbReference type="Rhea" id="RHEA:27401"/>
        <dbReference type="ChEBI" id="CHEBI:59350"/>
        <dbReference type="ChEBI" id="CHEBI:59353"/>
        <dbReference type="EC" id="5.99.1.4"/>
    </reaction>
</comment>
<comment type="caution">
    <text evidence="4">The sequence shown here is derived from an EMBL/GenBank/DDBJ whole genome shotgun (WGS) entry which is preliminary data.</text>
</comment>
<keyword evidence="1 4" id="KW-0413">Isomerase</keyword>
<dbReference type="GO" id="GO:1901170">
    <property type="term" value="P:naphthalene catabolic process"/>
    <property type="evidence" value="ECO:0007669"/>
    <property type="project" value="InterPro"/>
</dbReference>
<dbReference type="GO" id="GO:0004602">
    <property type="term" value="F:glutathione peroxidase activity"/>
    <property type="evidence" value="ECO:0007669"/>
    <property type="project" value="TreeGrafter"/>
</dbReference>
<dbReference type="AlphaFoldDB" id="A0A323V2E0"/>
<dbReference type="InterPro" id="IPR036249">
    <property type="entry name" value="Thioredoxin-like_sf"/>
</dbReference>
<evidence type="ECO:0000256" key="1">
    <source>
        <dbReference type="PIRNR" id="PIRNR006386"/>
    </source>
</evidence>
<organism evidence="4 5">
    <name type="scientific">Parazoarcus communis SWub3 = DSM 12120</name>
    <dbReference type="NCBI Taxonomy" id="1121029"/>
    <lineage>
        <taxon>Bacteria</taxon>
        <taxon>Pseudomonadati</taxon>
        <taxon>Pseudomonadota</taxon>
        <taxon>Betaproteobacteria</taxon>
        <taxon>Rhodocyclales</taxon>
        <taxon>Zoogloeaceae</taxon>
        <taxon>Parazoarcus</taxon>
    </lineage>
</organism>
<dbReference type="Proteomes" id="UP000248259">
    <property type="component" value="Unassembled WGS sequence"/>
</dbReference>
<evidence type="ECO:0000259" key="3">
    <source>
        <dbReference type="Pfam" id="PF01323"/>
    </source>
</evidence>
<sequence>MRTPPPLIEFWFDLASTYSYVAAADVARLEDEGRARIDYRPFLLGPVFAAQGWQDSPFNLYPAKGDYMWQDLARLCEERGLPLRRPAVFPRNSVLPACVTLAGLDQGWGKRFVLSAYTASFGYDIDIAGANGLRMMLEGLQVEPDAVLVLAASQAVRARLRENTAEAMRRGVFGAPSFFAGDTLFWGTDRLAHALRHATRQKVEDGQ</sequence>
<dbReference type="RefSeq" id="WP_110523022.1">
    <property type="nucleotide sequence ID" value="NZ_QKOE01000002.1"/>
</dbReference>
<dbReference type="GO" id="GO:0006749">
    <property type="term" value="P:glutathione metabolic process"/>
    <property type="evidence" value="ECO:0007669"/>
    <property type="project" value="TreeGrafter"/>
</dbReference>
<keyword evidence="5" id="KW-1185">Reference proteome</keyword>
<comment type="similarity">
    <text evidence="1">Belongs to the GST superfamily. NadH family.</text>
</comment>